<name>A0A4Y4CTQ5_ZOORA</name>
<dbReference type="PANTHER" id="PTHR30619:SF1">
    <property type="entry name" value="RECOMBINATION PROTEIN 2"/>
    <property type="match status" value="1"/>
</dbReference>
<comment type="caution">
    <text evidence="2">The sequence shown here is derived from an EMBL/GenBank/DDBJ whole genome shotgun (WGS) entry which is preliminary data.</text>
</comment>
<accession>A0A4Y4CTQ5</accession>
<dbReference type="InterPro" id="IPR052159">
    <property type="entry name" value="Competence_DNA_uptake"/>
</dbReference>
<evidence type="ECO:0000313" key="3">
    <source>
        <dbReference type="Proteomes" id="UP000318422"/>
    </source>
</evidence>
<proteinExistence type="predicted"/>
<reference evidence="2 3" key="1">
    <citation type="submission" date="2019-06" db="EMBL/GenBank/DDBJ databases">
        <title>Whole genome shotgun sequence of Zoogloea ramigera NBRC 15342.</title>
        <authorList>
            <person name="Hosoyama A."/>
            <person name="Uohara A."/>
            <person name="Ohji S."/>
            <person name="Ichikawa N."/>
        </authorList>
    </citation>
    <scope>NUCLEOTIDE SEQUENCE [LARGE SCALE GENOMIC DNA]</scope>
    <source>
        <strain evidence="2 3">NBRC 15342</strain>
    </source>
</reference>
<dbReference type="InterPro" id="IPR001279">
    <property type="entry name" value="Metallo-B-lactamas"/>
</dbReference>
<evidence type="ECO:0000259" key="1">
    <source>
        <dbReference type="Pfam" id="PF00753"/>
    </source>
</evidence>
<evidence type="ECO:0000313" key="2">
    <source>
        <dbReference type="EMBL" id="GEC94643.1"/>
    </source>
</evidence>
<dbReference type="SUPFAM" id="SSF56281">
    <property type="entry name" value="Metallo-hydrolase/oxidoreductase"/>
    <property type="match status" value="1"/>
</dbReference>
<dbReference type="RefSeq" id="WP_141349400.1">
    <property type="nucleotide sequence ID" value="NZ_BJNV01000009.1"/>
</dbReference>
<sequence>MSDAIGFEIDFLPVGNGERSGDAIAIRYGSPGDYKVLVYDGGTKESGQALVDHIKKYYGTTRVDYVVNSHPDSDHASGLSVVLEQLEIGELWMHQPWKYSSVILDYFKDGRITDNSLAERLKDKMAAAYTLEQLAEEKGIPVYEPYRGATIGEFVVLSPEEDWYVHDLIAEFQKSPESKKSESTATDGLAGIFEAAKKAAASAVAWITEHWGIEFLRNDVQTSAENESSVILFGLLDEKGILLTGDAGIRALDATAAFAESKKVSLPGVLHFVQVPHHGSRNNVSTTVLDRIVGPRKSADDGVTSKTAYVSASKKSSTHPRKVVVNAFIRRGAKVVETKGQSKRYHHNMPAREGWVPVTPLTFSQQVESWD</sequence>
<dbReference type="Pfam" id="PF00753">
    <property type="entry name" value="Lactamase_B"/>
    <property type="match status" value="1"/>
</dbReference>
<gene>
    <name evidence="2" type="ORF">ZRA01_07160</name>
</gene>
<dbReference type="OrthoDB" id="418728at2"/>
<dbReference type="EMBL" id="BJNV01000009">
    <property type="protein sequence ID" value="GEC94643.1"/>
    <property type="molecule type" value="Genomic_DNA"/>
</dbReference>
<organism evidence="2 3">
    <name type="scientific">Zoogloea ramigera</name>
    <dbReference type="NCBI Taxonomy" id="350"/>
    <lineage>
        <taxon>Bacteria</taxon>
        <taxon>Pseudomonadati</taxon>
        <taxon>Pseudomonadota</taxon>
        <taxon>Betaproteobacteria</taxon>
        <taxon>Rhodocyclales</taxon>
        <taxon>Zoogloeaceae</taxon>
        <taxon>Zoogloea</taxon>
    </lineage>
</organism>
<dbReference type="InterPro" id="IPR036866">
    <property type="entry name" value="RibonucZ/Hydroxyglut_hydro"/>
</dbReference>
<protein>
    <recommendedName>
        <fullName evidence="1">Metallo-beta-lactamase domain-containing protein</fullName>
    </recommendedName>
</protein>
<dbReference type="Gene3D" id="3.60.15.10">
    <property type="entry name" value="Ribonuclease Z/Hydroxyacylglutathione hydrolase-like"/>
    <property type="match status" value="1"/>
</dbReference>
<dbReference type="Proteomes" id="UP000318422">
    <property type="component" value="Unassembled WGS sequence"/>
</dbReference>
<dbReference type="PANTHER" id="PTHR30619">
    <property type="entry name" value="DNA INTERNALIZATION/COMPETENCE PROTEIN COMEC/REC2"/>
    <property type="match status" value="1"/>
</dbReference>
<keyword evidence="3" id="KW-1185">Reference proteome</keyword>
<feature type="domain" description="Metallo-beta-lactamase" evidence="1">
    <location>
        <begin position="19"/>
        <end position="94"/>
    </location>
</feature>
<dbReference type="AlphaFoldDB" id="A0A4Y4CTQ5"/>